<proteinExistence type="predicted"/>
<reference evidence="2 3" key="1">
    <citation type="submission" date="2017-04" db="EMBL/GenBank/DDBJ databases">
        <title>Draft genome sequence of Tuber borchii Vittad., a whitish edible truffle.</title>
        <authorList>
            <consortium name="DOE Joint Genome Institute"/>
            <person name="Murat C."/>
            <person name="Kuo A."/>
            <person name="Barry K.W."/>
            <person name="Clum A."/>
            <person name="Dockter R.B."/>
            <person name="Fauchery L."/>
            <person name="Iotti M."/>
            <person name="Kohler A."/>
            <person name="Labutti K."/>
            <person name="Lindquist E.A."/>
            <person name="Lipzen A."/>
            <person name="Ohm R.A."/>
            <person name="Wang M."/>
            <person name="Grigoriev I.V."/>
            <person name="Zambonelli A."/>
            <person name="Martin F.M."/>
        </authorList>
    </citation>
    <scope>NUCLEOTIDE SEQUENCE [LARGE SCALE GENOMIC DNA]</scope>
    <source>
        <strain evidence="2 3">Tbo3840</strain>
    </source>
</reference>
<gene>
    <name evidence="2" type="ORF">B9Z19DRAFT_1075472</name>
</gene>
<keyword evidence="1" id="KW-0472">Membrane</keyword>
<protein>
    <submittedName>
        <fullName evidence="2">Uncharacterized protein</fullName>
    </submittedName>
</protein>
<dbReference type="AlphaFoldDB" id="A0A2T7A394"/>
<accession>A0A2T7A394</accession>
<keyword evidence="3" id="KW-1185">Reference proteome</keyword>
<evidence type="ECO:0000313" key="3">
    <source>
        <dbReference type="Proteomes" id="UP000244722"/>
    </source>
</evidence>
<keyword evidence="1" id="KW-1133">Transmembrane helix</keyword>
<name>A0A2T7A394_TUBBO</name>
<keyword evidence="1" id="KW-0812">Transmembrane</keyword>
<sequence>MIKRSFFFFFFTLSGSFSFFFPFSEAGWLHFKLPVLILRSTIMMDYFLFGLSFILFFVFVNLLS</sequence>
<dbReference type="Proteomes" id="UP000244722">
    <property type="component" value="Unassembled WGS sequence"/>
</dbReference>
<comment type="caution">
    <text evidence="2">The sequence shown here is derived from an EMBL/GenBank/DDBJ whole genome shotgun (WGS) entry which is preliminary data.</text>
</comment>
<evidence type="ECO:0000313" key="2">
    <source>
        <dbReference type="EMBL" id="PUU82198.1"/>
    </source>
</evidence>
<evidence type="ECO:0000256" key="1">
    <source>
        <dbReference type="SAM" id="Phobius"/>
    </source>
</evidence>
<dbReference type="EMBL" id="NESQ01000032">
    <property type="protein sequence ID" value="PUU82198.1"/>
    <property type="molecule type" value="Genomic_DNA"/>
</dbReference>
<feature type="transmembrane region" description="Helical" evidence="1">
    <location>
        <begin position="42"/>
        <end position="63"/>
    </location>
</feature>
<organism evidence="2 3">
    <name type="scientific">Tuber borchii</name>
    <name type="common">White truffle</name>
    <dbReference type="NCBI Taxonomy" id="42251"/>
    <lineage>
        <taxon>Eukaryota</taxon>
        <taxon>Fungi</taxon>
        <taxon>Dikarya</taxon>
        <taxon>Ascomycota</taxon>
        <taxon>Pezizomycotina</taxon>
        <taxon>Pezizomycetes</taxon>
        <taxon>Pezizales</taxon>
        <taxon>Tuberaceae</taxon>
        <taxon>Tuber</taxon>
    </lineage>
</organism>